<dbReference type="InterPro" id="IPR019446">
    <property type="entry name" value="BMT5-like"/>
</dbReference>
<dbReference type="PANTHER" id="PTHR11538">
    <property type="entry name" value="PHENYLALANYL-TRNA SYNTHETASE"/>
    <property type="match status" value="1"/>
</dbReference>
<dbReference type="GO" id="GO:0070042">
    <property type="term" value="F:rRNA (uridine-N3-)-methyltransferase activity"/>
    <property type="evidence" value="ECO:0007669"/>
    <property type="project" value="InterPro"/>
</dbReference>
<feature type="domain" description="25S rRNA (uridine-N(3))-methyltransferase BMT5-like" evidence="1">
    <location>
        <begin position="78"/>
        <end position="235"/>
    </location>
</feature>
<evidence type="ECO:0000259" key="1">
    <source>
        <dbReference type="Pfam" id="PF10354"/>
    </source>
</evidence>
<dbReference type="Pfam" id="PF10354">
    <property type="entry name" value="BMT5-like"/>
    <property type="match status" value="1"/>
</dbReference>
<dbReference type="PANTHER" id="PTHR11538:SF26">
    <property type="entry name" value="FERREDOXIN-FOLD ANTICODON-BINDING DOMAIN-CONTAINING PROTEIN 1"/>
    <property type="match status" value="1"/>
</dbReference>
<dbReference type="InterPro" id="IPR029063">
    <property type="entry name" value="SAM-dependent_MTases_sf"/>
</dbReference>
<dbReference type="SUPFAM" id="SSF53335">
    <property type="entry name" value="S-adenosyl-L-methionine-dependent methyltransferases"/>
    <property type="match status" value="1"/>
</dbReference>
<dbReference type="AlphaFoldDB" id="A0A2W5FHQ3"/>
<organism evidence="2 3">
    <name type="scientific">Micavibrio aeruginosavorus</name>
    <dbReference type="NCBI Taxonomy" id="349221"/>
    <lineage>
        <taxon>Bacteria</taxon>
        <taxon>Pseudomonadati</taxon>
        <taxon>Bdellovibrionota</taxon>
        <taxon>Bdellovibrionia</taxon>
        <taxon>Bdellovibrionales</taxon>
        <taxon>Pseudobdellovibrionaceae</taxon>
        <taxon>Micavibrio</taxon>
    </lineage>
</organism>
<protein>
    <recommendedName>
        <fullName evidence="1">25S rRNA (uridine-N(3))-methyltransferase BMT5-like domain-containing protein</fullName>
    </recommendedName>
</protein>
<comment type="caution">
    <text evidence="2">The sequence shown here is derived from an EMBL/GenBank/DDBJ whole genome shotgun (WGS) entry which is preliminary data.</text>
</comment>
<dbReference type="GO" id="GO:0070475">
    <property type="term" value="P:rRNA base methylation"/>
    <property type="evidence" value="ECO:0007669"/>
    <property type="project" value="InterPro"/>
</dbReference>
<dbReference type="Gene3D" id="3.40.50.150">
    <property type="entry name" value="Vaccinia Virus protein VP39"/>
    <property type="match status" value="1"/>
</dbReference>
<proteinExistence type="predicted"/>
<reference evidence="2 3" key="1">
    <citation type="submission" date="2017-08" db="EMBL/GenBank/DDBJ databases">
        <title>Infants hospitalized years apart are colonized by the same room-sourced microbial strains.</title>
        <authorList>
            <person name="Brooks B."/>
            <person name="Olm M.R."/>
            <person name="Firek B.A."/>
            <person name="Baker R."/>
            <person name="Thomas B.C."/>
            <person name="Morowitz M.J."/>
            <person name="Banfield J.F."/>
        </authorList>
    </citation>
    <scope>NUCLEOTIDE SEQUENCE [LARGE SCALE GENOMIC DNA]</scope>
    <source>
        <strain evidence="2">S2_006_000_R2_64</strain>
    </source>
</reference>
<evidence type="ECO:0000313" key="3">
    <source>
        <dbReference type="Proteomes" id="UP000249739"/>
    </source>
</evidence>
<dbReference type="CDD" id="cd02440">
    <property type="entry name" value="AdoMet_MTases"/>
    <property type="match status" value="1"/>
</dbReference>
<dbReference type="GO" id="GO:0005737">
    <property type="term" value="C:cytoplasm"/>
    <property type="evidence" value="ECO:0007669"/>
    <property type="project" value="TreeGrafter"/>
</dbReference>
<evidence type="ECO:0000313" key="2">
    <source>
        <dbReference type="EMBL" id="PZP54808.1"/>
    </source>
</evidence>
<gene>
    <name evidence="2" type="ORF">DI586_08805</name>
</gene>
<accession>A0A2W5FHQ3</accession>
<dbReference type="Proteomes" id="UP000249739">
    <property type="component" value="Unassembled WGS sequence"/>
</dbReference>
<sequence length="260" mass="29094">MKHLMTTDENEIGRLIGSSAYQNNSHPDHKATHQKITDWFAFHYGRQPAQTDATGRTIAPSARKASFFISQIQLGKTLFVGEGNLSFALSIEKMPGITSSKITATTYEKTSDLSEEAQQNSEILKQSGASVLNGIDATKLEQYFPHLKFDTIVFQFPNAGSREPEYGRNPNYILIRNFLKSAASCLAPNGRILITAVDNPHYHGAFQFEEASEKTGYSILGSYPFDPESFPGYSHINTNDDDSALEKHNEFKTWIFELKK</sequence>
<dbReference type="EMBL" id="QFOT01000108">
    <property type="protein sequence ID" value="PZP54808.1"/>
    <property type="molecule type" value="Genomic_DNA"/>
</dbReference>
<name>A0A2W5FHQ3_9BACT</name>